<dbReference type="SUPFAM" id="SSF109604">
    <property type="entry name" value="HD-domain/PDEase-like"/>
    <property type="match status" value="1"/>
</dbReference>
<name>A0AAW7Z9A1_9FIRM</name>
<dbReference type="Gene3D" id="3.30.450.20">
    <property type="entry name" value="PAS domain"/>
    <property type="match status" value="2"/>
</dbReference>
<accession>A0AAW7Z9A1</accession>
<feature type="domain" description="PAS" evidence="1">
    <location>
        <begin position="147"/>
        <end position="191"/>
    </location>
</feature>
<dbReference type="PROSITE" id="PS50113">
    <property type="entry name" value="PAC"/>
    <property type="match status" value="1"/>
</dbReference>
<dbReference type="InterPro" id="IPR029787">
    <property type="entry name" value="Nucleotide_cyclase"/>
</dbReference>
<dbReference type="InterPro" id="IPR043128">
    <property type="entry name" value="Rev_trsase/Diguanyl_cyclase"/>
</dbReference>
<protein>
    <submittedName>
        <fullName evidence="5">Diguanylate cyclase</fullName>
        <ecNumber evidence="5">2.7.7.65</ecNumber>
    </submittedName>
</protein>
<dbReference type="GO" id="GO:0052621">
    <property type="term" value="F:diguanylate cyclase activity"/>
    <property type="evidence" value="ECO:0007669"/>
    <property type="project" value="UniProtKB-EC"/>
</dbReference>
<dbReference type="InterPro" id="IPR035965">
    <property type="entry name" value="PAS-like_dom_sf"/>
</dbReference>
<dbReference type="PROSITE" id="PS50887">
    <property type="entry name" value="GGDEF"/>
    <property type="match status" value="1"/>
</dbReference>
<dbReference type="PROSITE" id="PS51832">
    <property type="entry name" value="HD_GYP"/>
    <property type="match status" value="1"/>
</dbReference>
<reference evidence="5" key="1">
    <citation type="journal article" date="2023" name="J. Hazard. Mater.">
        <title>Anaerobic biodegradation of pyrene and benzo[a]pyrene by a new sulfate-reducing Desulforamulus aquiferis strain DSA.</title>
        <authorList>
            <person name="Zhang Z."/>
            <person name="Sun J."/>
            <person name="Gong X."/>
            <person name="Wang C."/>
            <person name="Wang H."/>
        </authorList>
    </citation>
    <scope>NUCLEOTIDE SEQUENCE</scope>
    <source>
        <strain evidence="5">DSA</strain>
    </source>
</reference>
<keyword evidence="6" id="KW-1185">Reference proteome</keyword>
<dbReference type="Gene3D" id="1.10.3210.10">
    <property type="entry name" value="Hypothetical protein af1432"/>
    <property type="match status" value="1"/>
</dbReference>
<dbReference type="PANTHER" id="PTHR45228">
    <property type="entry name" value="CYCLIC DI-GMP PHOSPHODIESTERASE TM_0186-RELATED"/>
    <property type="match status" value="1"/>
</dbReference>
<dbReference type="PANTHER" id="PTHR45228:SF1">
    <property type="entry name" value="CYCLIC DI-GMP PHOSPHODIESTERASE TM_0186"/>
    <property type="match status" value="1"/>
</dbReference>
<organism evidence="5 6">
    <name type="scientific">Desulforamulus aquiferis</name>
    <dbReference type="NCBI Taxonomy" id="1397668"/>
    <lineage>
        <taxon>Bacteria</taxon>
        <taxon>Bacillati</taxon>
        <taxon>Bacillota</taxon>
        <taxon>Clostridia</taxon>
        <taxon>Eubacteriales</taxon>
        <taxon>Peptococcaceae</taxon>
        <taxon>Desulforamulus</taxon>
    </lineage>
</organism>
<dbReference type="SUPFAM" id="SSF55785">
    <property type="entry name" value="PYP-like sensor domain (PAS domain)"/>
    <property type="match status" value="2"/>
</dbReference>
<evidence type="ECO:0000259" key="2">
    <source>
        <dbReference type="PROSITE" id="PS50113"/>
    </source>
</evidence>
<dbReference type="Pfam" id="PF00990">
    <property type="entry name" value="GGDEF"/>
    <property type="match status" value="1"/>
</dbReference>
<dbReference type="CDD" id="cd01949">
    <property type="entry name" value="GGDEF"/>
    <property type="match status" value="1"/>
</dbReference>
<gene>
    <name evidence="5" type="ORF">P6N53_03190</name>
</gene>
<dbReference type="InterPro" id="IPR000014">
    <property type="entry name" value="PAS"/>
</dbReference>
<dbReference type="SUPFAM" id="SSF55073">
    <property type="entry name" value="Nucleotide cyclase"/>
    <property type="match status" value="1"/>
</dbReference>
<evidence type="ECO:0000259" key="3">
    <source>
        <dbReference type="PROSITE" id="PS50887"/>
    </source>
</evidence>
<dbReference type="RefSeq" id="WP_304541122.1">
    <property type="nucleotide sequence ID" value="NZ_JARPTC010000003.1"/>
</dbReference>
<dbReference type="NCBIfam" id="TIGR00254">
    <property type="entry name" value="GGDEF"/>
    <property type="match status" value="1"/>
</dbReference>
<proteinExistence type="predicted"/>
<dbReference type="PROSITE" id="PS50112">
    <property type="entry name" value="PAS"/>
    <property type="match status" value="1"/>
</dbReference>
<evidence type="ECO:0000259" key="1">
    <source>
        <dbReference type="PROSITE" id="PS50112"/>
    </source>
</evidence>
<reference evidence="5" key="2">
    <citation type="submission" date="2023-03" db="EMBL/GenBank/DDBJ databases">
        <authorList>
            <person name="Zhang Z."/>
        </authorList>
    </citation>
    <scope>NUCLEOTIDE SEQUENCE</scope>
    <source>
        <strain evidence="5">DSA</strain>
    </source>
</reference>
<dbReference type="InterPro" id="IPR000700">
    <property type="entry name" value="PAS-assoc_C"/>
</dbReference>
<dbReference type="InterPro" id="IPR052020">
    <property type="entry name" value="Cyclic_di-GMP/3'3'-cGAMP_PDE"/>
</dbReference>
<feature type="domain" description="PAC" evidence="2">
    <location>
        <begin position="220"/>
        <end position="270"/>
    </location>
</feature>
<dbReference type="Pfam" id="PF13426">
    <property type="entry name" value="PAS_9"/>
    <property type="match status" value="1"/>
</dbReference>
<comment type="caution">
    <text evidence="5">The sequence shown here is derived from an EMBL/GenBank/DDBJ whole genome shotgun (WGS) entry which is preliminary data.</text>
</comment>
<dbReference type="SMART" id="SM00091">
    <property type="entry name" value="PAS"/>
    <property type="match status" value="2"/>
</dbReference>
<dbReference type="CDD" id="cd00077">
    <property type="entry name" value="HDc"/>
    <property type="match status" value="1"/>
</dbReference>
<dbReference type="AlphaFoldDB" id="A0AAW7Z9A1"/>
<evidence type="ECO:0000313" key="6">
    <source>
        <dbReference type="Proteomes" id="UP001172911"/>
    </source>
</evidence>
<feature type="domain" description="HD-GYP" evidence="4">
    <location>
        <begin position="422"/>
        <end position="617"/>
    </location>
</feature>
<evidence type="ECO:0000259" key="4">
    <source>
        <dbReference type="PROSITE" id="PS51832"/>
    </source>
</evidence>
<sequence>MIELHWKKIFDNSPLPFFILQEGFIRLGNSKMIMATGYSSSDLVDLPFLKLVHKDDRLLIIPQLLSFKVFEKSLICEFRIVTCHNKIILVQGHFSQVKYKGELAILGQIIDISDRKMISLEHTVRHSSIINTARVLSHTFEASLHLAEERFSKAFNASPCPMAMLSEQGKFMDVNDSFLSLIGYNSIDISGLYAKELKIYDTMQDYTFVKEHLEREGSLREKEIVISTKSGDKRVALLSAEKMSFQEGHCFIIVLSDITERKKAEEQLKYLSLHDALTSLYNRTYFEQEMCRIEGGRFLPVGIIVADVNGLKLVNDTLGHDAGDTLLMAAASVLRDSFRDEDMVARIGGDEFAILLPNCDYQAVESGCQRIRRAIAAYNEKEPKILMSISLGYAVSSNPQTVMGELFKEADNNMYREKIERGQEARKAIVQTLMKALAVRDFITDGHADRLYELVTFVAEDIGLSDDRLAYLQLLAHFHDIGKVGIPDKILFKPGPLTPEESNEMKRHCEIGHRIAKSSPDLAPIADWILKHHEWWNGKGFPLGLRGEDIPPECRILSIADAYDAMTTIRPYRNPMSQEAAVAELKRCSGTQFDPGLVRVFTHVTRKFKDRSQIIKSPH</sequence>
<feature type="domain" description="GGDEF" evidence="3">
    <location>
        <begin position="299"/>
        <end position="431"/>
    </location>
</feature>
<dbReference type="InterPro" id="IPR000160">
    <property type="entry name" value="GGDEF_dom"/>
</dbReference>
<dbReference type="CDD" id="cd00130">
    <property type="entry name" value="PAS"/>
    <property type="match status" value="2"/>
</dbReference>
<dbReference type="SMART" id="SM00471">
    <property type="entry name" value="HDc"/>
    <property type="match status" value="1"/>
</dbReference>
<dbReference type="Gene3D" id="3.30.70.270">
    <property type="match status" value="1"/>
</dbReference>
<dbReference type="Pfam" id="PF13487">
    <property type="entry name" value="HD_5"/>
    <property type="match status" value="1"/>
</dbReference>
<keyword evidence="5" id="KW-0548">Nucleotidyltransferase</keyword>
<dbReference type="Proteomes" id="UP001172911">
    <property type="component" value="Unassembled WGS sequence"/>
</dbReference>
<evidence type="ECO:0000313" key="5">
    <source>
        <dbReference type="EMBL" id="MDO7786227.1"/>
    </source>
</evidence>
<keyword evidence="5" id="KW-0808">Transferase</keyword>
<dbReference type="SMART" id="SM00267">
    <property type="entry name" value="GGDEF"/>
    <property type="match status" value="1"/>
</dbReference>
<dbReference type="NCBIfam" id="TIGR00229">
    <property type="entry name" value="sensory_box"/>
    <property type="match status" value="2"/>
</dbReference>
<dbReference type="EC" id="2.7.7.65" evidence="5"/>
<dbReference type="InterPro" id="IPR003607">
    <property type="entry name" value="HD/PDEase_dom"/>
</dbReference>
<dbReference type="InterPro" id="IPR037522">
    <property type="entry name" value="HD_GYP_dom"/>
</dbReference>
<dbReference type="EMBL" id="JARPTC010000003">
    <property type="protein sequence ID" value="MDO7786227.1"/>
    <property type="molecule type" value="Genomic_DNA"/>
</dbReference>